<evidence type="ECO:0000313" key="2">
    <source>
        <dbReference type="EMBL" id="RDS86461.1"/>
    </source>
</evidence>
<feature type="transmembrane region" description="Helical" evidence="1">
    <location>
        <begin position="286"/>
        <end position="306"/>
    </location>
</feature>
<sequence>MVVATTVALVVHLAWYLHRHSDFSNDDLDNFVLMQHTGFWQYLMTPVDVHYVPLHRLMSWLVYHVAPMNFSVAIAVLLAFHIGTLVFLARTLRLLQAGPVGGLILCGYAASAMIVYGLVWWAHAECRAPYVFMDVCAIYNYLAWMKDGRRARLFCMALAFVLAFGFYEKAVLIPVHLVLVGYLSDEHRFRSHAKAWLTPVAWMLLGALGYALGYLWIHRGAASSPPLQAIRADLEFAKVFFATASGMGAEDAHDVPEHGLSLRLLCVLFAGCVAVLWSAIRRRGSWKVLLAALLVVMLDFLPITLSNRGTWIGLRIMHQTRYGYEELHMFALLAGIWCTQVSAGVVLGVHRKVAWGLGFALVLAYAAVNIGYVRSGRQQPLGLLWMMDQSHHYLGNVRAGTAQLSGGMPVFQNDRVPHYLSLFWITPDTRTLLPLFLPHAKFDDTAVPRYTVLQDGRIVQLQ</sequence>
<name>A0A370XE10_9GAMM</name>
<evidence type="ECO:0008006" key="4">
    <source>
        <dbReference type="Google" id="ProtNLM"/>
    </source>
</evidence>
<keyword evidence="1" id="KW-1133">Transmembrane helix</keyword>
<dbReference type="AlphaFoldDB" id="A0A370XE10"/>
<gene>
    <name evidence="2" type="ORF">DWU99_04275</name>
</gene>
<evidence type="ECO:0000256" key="1">
    <source>
        <dbReference type="SAM" id="Phobius"/>
    </source>
</evidence>
<feature type="transmembrane region" description="Helical" evidence="1">
    <location>
        <begin position="353"/>
        <end position="373"/>
    </location>
</feature>
<feature type="transmembrane region" description="Helical" evidence="1">
    <location>
        <begin position="260"/>
        <end position="280"/>
    </location>
</feature>
<feature type="transmembrane region" description="Helical" evidence="1">
    <location>
        <begin position="157"/>
        <end position="183"/>
    </location>
</feature>
<feature type="transmembrane region" description="Helical" evidence="1">
    <location>
        <begin position="128"/>
        <end position="145"/>
    </location>
</feature>
<keyword evidence="1" id="KW-0472">Membrane</keyword>
<accession>A0A370XE10</accession>
<dbReference type="Proteomes" id="UP000255334">
    <property type="component" value="Unassembled WGS sequence"/>
</dbReference>
<feature type="transmembrane region" description="Helical" evidence="1">
    <location>
        <begin position="195"/>
        <end position="217"/>
    </location>
</feature>
<organism evidence="2 3">
    <name type="scientific">Dyella psychrodurans</name>
    <dbReference type="NCBI Taxonomy" id="1927960"/>
    <lineage>
        <taxon>Bacteria</taxon>
        <taxon>Pseudomonadati</taxon>
        <taxon>Pseudomonadota</taxon>
        <taxon>Gammaproteobacteria</taxon>
        <taxon>Lysobacterales</taxon>
        <taxon>Rhodanobacteraceae</taxon>
        <taxon>Dyella</taxon>
    </lineage>
</organism>
<proteinExistence type="predicted"/>
<evidence type="ECO:0000313" key="3">
    <source>
        <dbReference type="Proteomes" id="UP000255334"/>
    </source>
</evidence>
<feature type="transmembrane region" description="Helical" evidence="1">
    <location>
        <begin position="100"/>
        <end position="122"/>
    </location>
</feature>
<dbReference type="EMBL" id="QRBF01000001">
    <property type="protein sequence ID" value="RDS86461.1"/>
    <property type="molecule type" value="Genomic_DNA"/>
</dbReference>
<comment type="caution">
    <text evidence="2">The sequence shown here is derived from an EMBL/GenBank/DDBJ whole genome shotgun (WGS) entry which is preliminary data.</text>
</comment>
<keyword evidence="1" id="KW-0812">Transmembrane</keyword>
<keyword evidence="3" id="KW-1185">Reference proteome</keyword>
<protein>
    <recommendedName>
        <fullName evidence="4">Glycosyltransferase RgtA/B/C/D-like domain-containing protein</fullName>
    </recommendedName>
</protein>
<feature type="transmembrane region" description="Helical" evidence="1">
    <location>
        <begin position="327"/>
        <end position="347"/>
    </location>
</feature>
<reference evidence="2 3" key="1">
    <citation type="submission" date="2018-07" db="EMBL/GenBank/DDBJ databases">
        <title>Dyella monticola sp. nov. and Dyella psychrodurans sp. nov. isolated from monsoon evergreen broad-leaved forest soil of Dinghu Mountain, China.</title>
        <authorList>
            <person name="Gao Z."/>
            <person name="Qiu L."/>
        </authorList>
    </citation>
    <scope>NUCLEOTIDE SEQUENCE [LARGE SCALE GENOMIC DNA]</scope>
    <source>
        <strain evidence="2 3">4MSK11</strain>
    </source>
</reference>
<feature type="transmembrane region" description="Helical" evidence="1">
    <location>
        <begin position="61"/>
        <end position="88"/>
    </location>
</feature>